<dbReference type="GO" id="GO:0000932">
    <property type="term" value="C:P-body"/>
    <property type="evidence" value="ECO:0007669"/>
    <property type="project" value="TreeGrafter"/>
</dbReference>
<evidence type="ECO:0000256" key="4">
    <source>
        <dbReference type="ARBA" id="ARBA00022741"/>
    </source>
</evidence>
<dbReference type="InterPro" id="IPR030844">
    <property type="entry name" value="PAN3"/>
</dbReference>
<dbReference type="SUPFAM" id="SSF56112">
    <property type="entry name" value="Protein kinase-like (PK-like)"/>
    <property type="match status" value="1"/>
</dbReference>
<keyword evidence="6" id="KW-0175">Coiled coil</keyword>
<dbReference type="PANTHER" id="PTHR12272">
    <property type="entry name" value="DEADENYLATION COMPLEX SUBUNIT PAN3"/>
    <property type="match status" value="1"/>
</dbReference>
<dbReference type="FunFam" id="1.10.287.3700:FF:000001">
    <property type="entry name" value="PAN2-PAN3 deadenylation complex subunit PAN3"/>
    <property type="match status" value="1"/>
</dbReference>
<feature type="domain" description="Protein kinase" evidence="8">
    <location>
        <begin position="194"/>
        <end position="460"/>
    </location>
</feature>
<evidence type="ECO:0000256" key="2">
    <source>
        <dbReference type="ARBA" id="ARBA00022490"/>
    </source>
</evidence>
<evidence type="ECO:0000256" key="5">
    <source>
        <dbReference type="ARBA" id="ARBA00022840"/>
    </source>
</evidence>
<dbReference type="GO" id="GO:0004672">
    <property type="term" value="F:protein kinase activity"/>
    <property type="evidence" value="ECO:0007669"/>
    <property type="project" value="InterPro"/>
</dbReference>
<evidence type="ECO:0000256" key="1">
    <source>
        <dbReference type="ARBA" id="ARBA00004496"/>
    </source>
</evidence>
<name>A0A9W6ZKQ4_9STRA</name>
<reference evidence="10" key="1">
    <citation type="journal article" date="2023" name="Commun. Biol.">
        <title>Genome analysis of Parmales, the sister group of diatoms, reveals the evolutionary specialization of diatoms from phago-mixotrophs to photoautotrophs.</title>
        <authorList>
            <person name="Ban H."/>
            <person name="Sato S."/>
            <person name="Yoshikawa S."/>
            <person name="Yamada K."/>
            <person name="Nakamura Y."/>
            <person name="Ichinomiya M."/>
            <person name="Sato N."/>
            <person name="Blanc-Mathieu R."/>
            <person name="Endo H."/>
            <person name="Kuwata A."/>
            <person name="Ogata H."/>
        </authorList>
    </citation>
    <scope>NUCLEOTIDE SEQUENCE [LARGE SCALE GENOMIC DNA]</scope>
    <source>
        <strain evidence="10">NIES 3701</strain>
    </source>
</reference>
<keyword evidence="4" id="KW-0547">Nucleotide-binding</keyword>
<protein>
    <recommendedName>
        <fullName evidence="8">Protein kinase domain-containing protein</fullName>
    </recommendedName>
</protein>
<keyword evidence="5" id="KW-0067">ATP-binding</keyword>
<dbReference type="PANTHER" id="PTHR12272:SF11">
    <property type="entry name" value="PAN2-PAN3 DEADENYLATION COMPLEX SUBUNIT PAN3"/>
    <property type="match status" value="1"/>
</dbReference>
<dbReference type="GO" id="GO:0005524">
    <property type="term" value="F:ATP binding"/>
    <property type="evidence" value="ECO:0007669"/>
    <property type="project" value="UniProtKB-KW"/>
</dbReference>
<keyword evidence="2" id="KW-0963">Cytoplasm</keyword>
<evidence type="ECO:0000256" key="7">
    <source>
        <dbReference type="SAM" id="MobiDB-lite"/>
    </source>
</evidence>
<organism evidence="9 10">
    <name type="scientific">Triparma strigata</name>
    <dbReference type="NCBI Taxonomy" id="1606541"/>
    <lineage>
        <taxon>Eukaryota</taxon>
        <taxon>Sar</taxon>
        <taxon>Stramenopiles</taxon>
        <taxon>Ochrophyta</taxon>
        <taxon>Bolidophyceae</taxon>
        <taxon>Parmales</taxon>
        <taxon>Triparmaceae</taxon>
        <taxon>Triparma</taxon>
    </lineage>
</organism>
<dbReference type="GO" id="GO:0031251">
    <property type="term" value="C:PAN complex"/>
    <property type="evidence" value="ECO:0007669"/>
    <property type="project" value="InterPro"/>
</dbReference>
<keyword evidence="10" id="KW-1185">Reference proteome</keyword>
<dbReference type="Pfam" id="PF00069">
    <property type="entry name" value="Pkinase"/>
    <property type="match status" value="1"/>
</dbReference>
<dbReference type="OrthoDB" id="204958at2759"/>
<dbReference type="InterPro" id="IPR011009">
    <property type="entry name" value="Kinase-like_dom_sf"/>
</dbReference>
<dbReference type="AlphaFoldDB" id="A0A9W6ZKQ4"/>
<dbReference type="GO" id="GO:0006397">
    <property type="term" value="P:mRNA processing"/>
    <property type="evidence" value="ECO:0007669"/>
    <property type="project" value="UniProtKB-KW"/>
</dbReference>
<dbReference type="Proteomes" id="UP001165085">
    <property type="component" value="Unassembled WGS sequence"/>
</dbReference>
<evidence type="ECO:0000313" key="9">
    <source>
        <dbReference type="EMBL" id="GMH52035.1"/>
    </source>
</evidence>
<feature type="compositionally biased region" description="Low complexity" evidence="7">
    <location>
        <begin position="68"/>
        <end position="88"/>
    </location>
</feature>
<dbReference type="SMART" id="SM00220">
    <property type="entry name" value="S_TKc"/>
    <property type="match status" value="1"/>
</dbReference>
<dbReference type="Pfam" id="PF18101">
    <property type="entry name" value="Pan3_CK"/>
    <property type="match status" value="1"/>
</dbReference>
<dbReference type="InterPro" id="IPR000719">
    <property type="entry name" value="Prot_kinase_dom"/>
</dbReference>
<evidence type="ECO:0000256" key="3">
    <source>
        <dbReference type="ARBA" id="ARBA00022664"/>
    </source>
</evidence>
<feature type="region of interest" description="Disordered" evidence="7">
    <location>
        <begin position="1"/>
        <end position="93"/>
    </location>
</feature>
<comment type="subcellular location">
    <subcellularLocation>
        <location evidence="1">Cytoplasm</location>
    </subcellularLocation>
</comment>
<dbReference type="PROSITE" id="PS50011">
    <property type="entry name" value="PROTEIN_KINASE_DOM"/>
    <property type="match status" value="1"/>
</dbReference>
<dbReference type="Gene3D" id="1.10.287.3700">
    <property type="match status" value="1"/>
</dbReference>
<dbReference type="Gene3D" id="1.20.5.5160">
    <property type="match status" value="1"/>
</dbReference>
<keyword evidence="3" id="KW-0507">mRNA processing</keyword>
<dbReference type="Gene3D" id="1.10.510.10">
    <property type="entry name" value="Transferase(Phosphotransferase) domain 1"/>
    <property type="match status" value="1"/>
</dbReference>
<dbReference type="GO" id="GO:0008143">
    <property type="term" value="F:poly(A) binding"/>
    <property type="evidence" value="ECO:0007669"/>
    <property type="project" value="TreeGrafter"/>
</dbReference>
<evidence type="ECO:0000313" key="10">
    <source>
        <dbReference type="Proteomes" id="UP001165085"/>
    </source>
</evidence>
<accession>A0A9W6ZKQ4</accession>
<evidence type="ECO:0000259" key="8">
    <source>
        <dbReference type="PROSITE" id="PS50011"/>
    </source>
</evidence>
<evidence type="ECO:0000256" key="6">
    <source>
        <dbReference type="ARBA" id="ARBA00023054"/>
    </source>
</evidence>
<feature type="compositionally biased region" description="Low complexity" evidence="7">
    <location>
        <begin position="28"/>
        <end position="54"/>
    </location>
</feature>
<gene>
    <name evidence="9" type="ORF">TrST_g8248</name>
</gene>
<dbReference type="InterPro" id="IPR041332">
    <property type="entry name" value="Pan3_CK"/>
</dbReference>
<sequence>MEFVPGVGLANTAPPAAPQHTQSFGSLSTAAASYTPSTAAASYTPSTAAASYTPGQAFQPPSTQEYGAAQQQHQQQYAAQQQQQVQPQSTLVSRNGQQFRVPNGLAGQYNPADQAQYDSVVGGIRGGEGSGFDGHDAEGWTWSNAATTHPHPLGIPPSLHSHYQTLTNLQSRTLPPSSHHYKSIPPKYHSAYPLSLGQESGSYGYPSSLFSVRSRDAEGWFVLRRFDVKCSPKIASACITAFRALRSPFCVALKSCFVSNRALFFLHDYLPGCATMYDLYFEKQTSLSERTLWSYIVQLLLGVKSVHGSGLAVRCLKVKRVLITRDSKLKIGGLGIVDVLEFEDRKRLEDLRREDLKDVGRVILSVGSRLEVDKSTSPEVVKKAIESFGQLYSPEMCSLVIGLVGGRGESVYDVVAGLGHRIGDEVEARTDVCEGLDRCLAKEYESGRSARLLMKMNMVLERPEMSVDKRWSETGDRYVLKLFRDYVFHQCDGNGEPVMDLGHVVSCMNKLDAGDMEEVCLSSRDGQAVLVVSYGDVGRCLEAAYEEMLGRSAPKGVERVNSY</sequence>
<proteinExistence type="predicted"/>
<dbReference type="EMBL" id="BRXY01000007">
    <property type="protein sequence ID" value="GMH52035.1"/>
    <property type="molecule type" value="Genomic_DNA"/>
</dbReference>
<comment type="caution">
    <text evidence="9">The sequence shown here is derived from an EMBL/GenBank/DDBJ whole genome shotgun (WGS) entry which is preliminary data.</text>
</comment>
<dbReference type="GO" id="GO:0000289">
    <property type="term" value="P:nuclear-transcribed mRNA poly(A) tail shortening"/>
    <property type="evidence" value="ECO:0007669"/>
    <property type="project" value="InterPro"/>
</dbReference>